<accession>A0A2N0RNW9</accession>
<evidence type="ECO:0000313" key="2">
    <source>
        <dbReference type="Proteomes" id="UP000232688"/>
    </source>
</evidence>
<organism evidence="1 2">
    <name type="scientific">Rhizophagus irregularis</name>
    <dbReference type="NCBI Taxonomy" id="588596"/>
    <lineage>
        <taxon>Eukaryota</taxon>
        <taxon>Fungi</taxon>
        <taxon>Fungi incertae sedis</taxon>
        <taxon>Mucoromycota</taxon>
        <taxon>Glomeromycotina</taxon>
        <taxon>Glomeromycetes</taxon>
        <taxon>Glomerales</taxon>
        <taxon>Glomeraceae</taxon>
        <taxon>Rhizophagus</taxon>
    </lineage>
</organism>
<evidence type="ECO:0000313" key="1">
    <source>
        <dbReference type="EMBL" id="PKC65011.1"/>
    </source>
</evidence>
<sequence>MKKTTNNIPKLENSTQKFLLITDKILPVETNFSGRTGLIAVKRCCLKANTIRTCLLVINFAPQKLLQNINEIKILIINKKFIPFPPRPKPTYEDTVHYIELTNASKST</sequence>
<reference evidence="1 2" key="2">
    <citation type="submission" date="2017-10" db="EMBL/GenBank/DDBJ databases">
        <title>Genome analyses suggest a sexual origin of heterokaryosis in a supposedly ancient asexual fungus.</title>
        <authorList>
            <person name="Corradi N."/>
            <person name="Sedzielewska K."/>
            <person name="Noel J."/>
            <person name="Charron P."/>
            <person name="Farinelli L."/>
            <person name="Marton T."/>
            <person name="Kruger M."/>
            <person name="Pelin A."/>
            <person name="Brachmann A."/>
            <person name="Corradi N."/>
        </authorList>
    </citation>
    <scope>NUCLEOTIDE SEQUENCE [LARGE SCALE GENOMIC DNA]</scope>
    <source>
        <strain evidence="1 2">A1</strain>
    </source>
</reference>
<dbReference type="VEuPathDB" id="FungiDB:RhiirA1_461621"/>
<dbReference type="EMBL" id="LLXH01000582">
    <property type="protein sequence ID" value="PKC65011.1"/>
    <property type="molecule type" value="Genomic_DNA"/>
</dbReference>
<protein>
    <submittedName>
        <fullName evidence="1">Uncharacterized protein</fullName>
    </submittedName>
</protein>
<dbReference type="AlphaFoldDB" id="A0A2N0RNW9"/>
<reference evidence="1 2" key="1">
    <citation type="submission" date="2017-10" db="EMBL/GenBank/DDBJ databases">
        <title>Extensive intraspecific genome diversity in a model arbuscular mycorrhizal fungus.</title>
        <authorList>
            <person name="Chen E.C.H."/>
            <person name="Morin E."/>
            <person name="Baudet D."/>
            <person name="Noel J."/>
            <person name="Ndikumana S."/>
            <person name="Charron P."/>
            <person name="St-Onge C."/>
            <person name="Giorgi J."/>
            <person name="Grigoriev I.V."/>
            <person name="Roux C."/>
            <person name="Martin F.M."/>
            <person name="Corradi N."/>
        </authorList>
    </citation>
    <scope>NUCLEOTIDE SEQUENCE [LARGE SCALE GENOMIC DNA]</scope>
    <source>
        <strain evidence="1 2">A1</strain>
    </source>
</reference>
<dbReference type="Proteomes" id="UP000232688">
    <property type="component" value="Unassembled WGS sequence"/>
</dbReference>
<comment type="caution">
    <text evidence="1">The sequence shown here is derived from an EMBL/GenBank/DDBJ whole genome shotgun (WGS) entry which is preliminary data.</text>
</comment>
<proteinExistence type="predicted"/>
<name>A0A2N0RNW9_9GLOM</name>
<gene>
    <name evidence="1" type="ORF">RhiirA1_461621</name>
</gene>